<feature type="active site" evidence="8">
    <location>
        <position position="234"/>
    </location>
</feature>
<evidence type="ECO:0000313" key="10">
    <source>
        <dbReference type="Proteomes" id="UP000183815"/>
    </source>
</evidence>
<evidence type="ECO:0000256" key="8">
    <source>
        <dbReference type="HAMAP-Rule" id="MF_00421"/>
    </source>
</evidence>
<dbReference type="GO" id="GO:0005524">
    <property type="term" value="F:ATP binding"/>
    <property type="evidence" value="ECO:0007669"/>
    <property type="project" value="UniProtKB-KW"/>
</dbReference>
<keyword evidence="5 8" id="KW-0378">Hydrolase</keyword>
<evidence type="ECO:0000256" key="1">
    <source>
        <dbReference type="ARBA" id="ARBA00022490"/>
    </source>
</evidence>
<evidence type="ECO:0000256" key="5">
    <source>
        <dbReference type="ARBA" id="ARBA00022801"/>
    </source>
</evidence>
<dbReference type="InterPro" id="IPR029062">
    <property type="entry name" value="Class_I_gatase-like"/>
</dbReference>
<dbReference type="NCBIfam" id="TIGR01737">
    <property type="entry name" value="FGAM_synth_I"/>
    <property type="match status" value="1"/>
</dbReference>
<comment type="function">
    <text evidence="8">Part of the phosphoribosylformylglycinamidine synthase complex involved in the purines biosynthetic pathway. Catalyzes the ATP-dependent conversion of formylglycinamide ribonucleotide (FGAR) and glutamine to yield formylglycinamidine ribonucleotide (FGAM) and glutamate. The FGAM synthase complex is composed of three subunits. PurQ produces an ammonia molecule by converting glutamine to glutamate. PurL transfers the ammonia molecule to FGAR to form FGAM in an ATP-dependent manner. PurS interacts with PurQ and PurL and is thought to assist in the transfer of the ammonia molecule from PurQ to PurL.</text>
</comment>
<dbReference type="PANTHER" id="PTHR10099:SF1">
    <property type="entry name" value="PHOSPHORIBOSYLFORMYLGLYCINAMIDINE SYNTHASE"/>
    <property type="match status" value="1"/>
</dbReference>
<dbReference type="GO" id="GO:0006189">
    <property type="term" value="P:'de novo' IMP biosynthetic process"/>
    <property type="evidence" value="ECO:0007669"/>
    <property type="project" value="UniProtKB-UniRule"/>
</dbReference>
<comment type="pathway">
    <text evidence="8">Purine metabolism; IMP biosynthesis via de novo pathway; 5-amino-1-(5-phospho-D-ribosyl)imidazole from N(2)-formyl-N(1)-(5-phospho-D-ribosyl)glycinamide: step 1/2.</text>
</comment>
<dbReference type="EC" id="6.3.5.3" evidence="8"/>
<accession>A0A1J5T6S1</accession>
<feature type="active site" description="Nucleophile" evidence="8">
    <location>
        <position position="105"/>
    </location>
</feature>
<feature type="active site" evidence="8">
    <location>
        <position position="236"/>
    </location>
</feature>
<keyword evidence="1 8" id="KW-0963">Cytoplasm</keyword>
<keyword evidence="7 8" id="KW-0315">Glutamine amidotransferase</keyword>
<dbReference type="CDD" id="cd01740">
    <property type="entry name" value="GATase1_FGAR_AT"/>
    <property type="match status" value="1"/>
</dbReference>
<dbReference type="PANTHER" id="PTHR10099">
    <property type="entry name" value="PHOSPHORIBOSYLFORMYLGLYCINAMIDINE SYNTHASE"/>
    <property type="match status" value="1"/>
</dbReference>
<dbReference type="NCBIfam" id="NF002252">
    <property type="entry name" value="PRK01175.1"/>
    <property type="match status" value="1"/>
</dbReference>
<evidence type="ECO:0000256" key="7">
    <source>
        <dbReference type="ARBA" id="ARBA00022962"/>
    </source>
</evidence>
<dbReference type="HAMAP" id="MF_00421">
    <property type="entry name" value="PurQ"/>
    <property type="match status" value="1"/>
</dbReference>
<keyword evidence="6 8" id="KW-0067">ATP-binding</keyword>
<keyword evidence="4 8" id="KW-0658">Purine biosynthesis</keyword>
<evidence type="ECO:0000313" key="9">
    <source>
        <dbReference type="EMBL" id="OIR16561.1"/>
    </source>
</evidence>
<dbReference type="InterPro" id="IPR010075">
    <property type="entry name" value="PRibForGlyAmidine_synth_PurQ"/>
</dbReference>
<sequence>MPNKPSDLKVGVIRIEGTNCEDESAAAFSSLGCKAEKIHLKQLLGETSTSPQVNLSDYDALYFPGGFSSGDYVRAGAIFAARIRSRLKTQVDEYINQNKPILGVCNGFQILVELGALPGTDSGISDAPEAVLHTNSSSRFECRPTYLTVANSSLFTSKYETNQLVSFPCAHAEGKLQLSTDKLNELEENGQVAFRYSDSSGDTDAGYPWNPNGAPNNIAGITNRRGNVLGLMPHPERVFHGWQHTDWTSKGINPDGPGDGRPLFESVVDFLCQTN</sequence>
<dbReference type="SUPFAM" id="SSF52317">
    <property type="entry name" value="Class I glutamine amidotransferase-like"/>
    <property type="match status" value="1"/>
</dbReference>
<evidence type="ECO:0000256" key="4">
    <source>
        <dbReference type="ARBA" id="ARBA00022755"/>
    </source>
</evidence>
<reference evidence="9 10" key="1">
    <citation type="submission" date="2016-08" db="EMBL/GenBank/DDBJ databases">
        <title>New Insights into Marine Group III Euryarchaeota, from dark to light.</title>
        <authorList>
            <person name="Haro-Moreno J.M."/>
            <person name="Rodriguez-Valera F."/>
            <person name="Lopez-Garcia P."/>
            <person name="Moreira D."/>
            <person name="Martin-Cuadrado A.B."/>
        </authorList>
    </citation>
    <scope>NUCLEOTIDE SEQUENCE [LARGE SCALE GENOMIC DNA]</scope>
    <source>
        <strain evidence="9">CG-Bathy1</strain>
    </source>
</reference>
<comment type="catalytic activity">
    <reaction evidence="8">
        <text>N(2)-formyl-N(1)-(5-phospho-beta-D-ribosyl)glycinamide + L-glutamine + ATP + H2O = 2-formamido-N(1)-(5-O-phospho-beta-D-ribosyl)acetamidine + L-glutamate + ADP + phosphate + H(+)</text>
        <dbReference type="Rhea" id="RHEA:17129"/>
        <dbReference type="ChEBI" id="CHEBI:15377"/>
        <dbReference type="ChEBI" id="CHEBI:15378"/>
        <dbReference type="ChEBI" id="CHEBI:29985"/>
        <dbReference type="ChEBI" id="CHEBI:30616"/>
        <dbReference type="ChEBI" id="CHEBI:43474"/>
        <dbReference type="ChEBI" id="CHEBI:58359"/>
        <dbReference type="ChEBI" id="CHEBI:147286"/>
        <dbReference type="ChEBI" id="CHEBI:147287"/>
        <dbReference type="ChEBI" id="CHEBI:456216"/>
        <dbReference type="EC" id="6.3.5.3"/>
    </reaction>
</comment>
<organism evidence="9 10">
    <name type="scientific">Marine Group III euryarchaeote CG-Bathy1</name>
    <dbReference type="NCBI Taxonomy" id="1889001"/>
    <lineage>
        <taxon>Archaea</taxon>
        <taxon>Methanobacteriati</taxon>
        <taxon>Thermoplasmatota</taxon>
        <taxon>Thermoplasmata</taxon>
        <taxon>Candidatus Thermoprofundales</taxon>
    </lineage>
</organism>
<keyword evidence="3 8" id="KW-0547">Nucleotide-binding</keyword>
<evidence type="ECO:0000256" key="6">
    <source>
        <dbReference type="ARBA" id="ARBA00022840"/>
    </source>
</evidence>
<comment type="subcellular location">
    <subcellularLocation>
        <location evidence="8">Cytoplasm</location>
    </subcellularLocation>
</comment>
<dbReference type="GO" id="GO:0005737">
    <property type="term" value="C:cytoplasm"/>
    <property type="evidence" value="ECO:0007669"/>
    <property type="project" value="UniProtKB-SubCell"/>
</dbReference>
<dbReference type="Pfam" id="PF13507">
    <property type="entry name" value="GATase_5"/>
    <property type="match status" value="1"/>
</dbReference>
<dbReference type="EMBL" id="MIYU01000012">
    <property type="protein sequence ID" value="OIR16561.1"/>
    <property type="molecule type" value="Genomic_DNA"/>
</dbReference>
<evidence type="ECO:0000256" key="3">
    <source>
        <dbReference type="ARBA" id="ARBA00022741"/>
    </source>
</evidence>
<dbReference type="AlphaFoldDB" id="A0A1J5T6S1"/>
<protein>
    <recommendedName>
        <fullName evidence="8">Phosphoribosylformylglycinamidine synthase subunit PurQ</fullName>
        <shortName evidence="8">FGAM synthase</shortName>
        <ecNumber evidence="8">6.3.5.3</ecNumber>
    </recommendedName>
    <alternativeName>
        <fullName evidence="8">Formylglycinamide ribonucleotide amidotransferase subunit I</fullName>
        <shortName evidence="8">FGAR amidotransferase I</shortName>
        <shortName evidence="8">FGAR-AT I</shortName>
    </alternativeName>
    <alternativeName>
        <fullName evidence="8">Glutaminase PurQ</fullName>
        <ecNumber evidence="8">3.5.1.2</ecNumber>
    </alternativeName>
    <alternativeName>
        <fullName evidence="8">Phosphoribosylformylglycinamidine synthase subunit I</fullName>
    </alternativeName>
</protein>
<dbReference type="EC" id="3.5.1.2" evidence="8"/>
<dbReference type="GO" id="GO:0004642">
    <property type="term" value="F:phosphoribosylformylglycinamidine synthase activity"/>
    <property type="evidence" value="ECO:0007669"/>
    <property type="project" value="UniProtKB-UniRule"/>
</dbReference>
<comment type="catalytic activity">
    <reaction evidence="8">
        <text>L-glutamine + H2O = L-glutamate + NH4(+)</text>
        <dbReference type="Rhea" id="RHEA:15889"/>
        <dbReference type="ChEBI" id="CHEBI:15377"/>
        <dbReference type="ChEBI" id="CHEBI:28938"/>
        <dbReference type="ChEBI" id="CHEBI:29985"/>
        <dbReference type="ChEBI" id="CHEBI:58359"/>
        <dbReference type="EC" id="3.5.1.2"/>
    </reaction>
</comment>
<dbReference type="SMART" id="SM01211">
    <property type="entry name" value="GATase_5"/>
    <property type="match status" value="1"/>
</dbReference>
<dbReference type="GO" id="GO:0004359">
    <property type="term" value="F:glutaminase activity"/>
    <property type="evidence" value="ECO:0007669"/>
    <property type="project" value="UniProtKB-EC"/>
</dbReference>
<proteinExistence type="inferred from homology"/>
<dbReference type="PIRSF" id="PIRSF001586">
    <property type="entry name" value="FGAM_synth_I"/>
    <property type="match status" value="1"/>
</dbReference>
<dbReference type="Gene3D" id="3.40.50.880">
    <property type="match status" value="1"/>
</dbReference>
<gene>
    <name evidence="8" type="primary">purQ</name>
    <name evidence="9" type="ORF">BEU04_01070</name>
</gene>
<evidence type="ECO:0000256" key="2">
    <source>
        <dbReference type="ARBA" id="ARBA00022598"/>
    </source>
</evidence>
<dbReference type="PROSITE" id="PS51273">
    <property type="entry name" value="GATASE_TYPE_1"/>
    <property type="match status" value="1"/>
</dbReference>
<keyword evidence="2 8" id="KW-0436">Ligase</keyword>
<dbReference type="UniPathway" id="UPA00074">
    <property type="reaction ID" value="UER00128"/>
</dbReference>
<dbReference type="Proteomes" id="UP000183815">
    <property type="component" value="Unassembled WGS sequence"/>
</dbReference>
<comment type="subunit">
    <text evidence="8">Part of the FGAM synthase complex composed of 1 PurL, 1 PurQ and 2 PurS subunits.</text>
</comment>
<name>A0A1J5T6S1_9ARCH</name>
<comment type="caution">
    <text evidence="9">The sequence shown here is derived from an EMBL/GenBank/DDBJ whole genome shotgun (WGS) entry which is preliminary data.</text>
</comment>